<keyword evidence="6" id="KW-0862">Zinc</keyword>
<accession>A0A3G8ZIG4</accession>
<dbReference type="EMBL" id="CP034170">
    <property type="protein sequence ID" value="AZI57000.1"/>
    <property type="molecule type" value="Genomic_DNA"/>
</dbReference>
<dbReference type="InterPro" id="IPR000718">
    <property type="entry name" value="Peptidase_M13"/>
</dbReference>
<keyword evidence="11" id="KW-1185">Reference proteome</keyword>
<keyword evidence="4" id="KW-0479">Metal-binding</keyword>
<evidence type="ECO:0000256" key="7">
    <source>
        <dbReference type="ARBA" id="ARBA00023049"/>
    </source>
</evidence>
<keyword evidence="7" id="KW-0482">Metalloprotease</keyword>
<evidence type="ECO:0000256" key="4">
    <source>
        <dbReference type="ARBA" id="ARBA00022723"/>
    </source>
</evidence>
<dbReference type="Gene3D" id="3.40.390.10">
    <property type="entry name" value="Collagenase (Catalytic Domain)"/>
    <property type="match status" value="1"/>
</dbReference>
<dbReference type="GO" id="GO:0016485">
    <property type="term" value="P:protein processing"/>
    <property type="evidence" value="ECO:0007669"/>
    <property type="project" value="TreeGrafter"/>
</dbReference>
<feature type="domain" description="Peptidase M13 N-terminal" evidence="9">
    <location>
        <begin position="10"/>
        <end position="387"/>
    </location>
</feature>
<reference evidence="10 11" key="1">
    <citation type="submission" date="2018-11" db="EMBL/GenBank/DDBJ databases">
        <authorList>
            <person name="Da X."/>
        </authorList>
    </citation>
    <scope>NUCLEOTIDE SEQUENCE [LARGE SCALE GENOMIC DNA]</scope>
    <source>
        <strain evidence="10 11">S14-144</strain>
    </source>
</reference>
<dbReference type="KEGG" id="nak:EH165_01275"/>
<dbReference type="InterPro" id="IPR042089">
    <property type="entry name" value="Peptidase_M13_dom_2"/>
</dbReference>
<dbReference type="CDD" id="cd08662">
    <property type="entry name" value="M13"/>
    <property type="match status" value="1"/>
</dbReference>
<dbReference type="GO" id="GO:0004222">
    <property type="term" value="F:metalloendopeptidase activity"/>
    <property type="evidence" value="ECO:0007669"/>
    <property type="project" value="InterPro"/>
</dbReference>
<reference evidence="10 11" key="2">
    <citation type="submission" date="2018-12" db="EMBL/GenBank/DDBJ databases">
        <title>Nakamurella antarcticus sp. nov., isolated from Antarctica South Shetland Islands soil.</title>
        <authorList>
            <person name="Peng F."/>
        </authorList>
    </citation>
    <scope>NUCLEOTIDE SEQUENCE [LARGE SCALE GENOMIC DNA]</scope>
    <source>
        <strain evidence="10 11">S14-144</strain>
    </source>
</reference>
<dbReference type="GO" id="GO:0005886">
    <property type="term" value="C:plasma membrane"/>
    <property type="evidence" value="ECO:0007669"/>
    <property type="project" value="TreeGrafter"/>
</dbReference>
<comment type="similarity">
    <text evidence="2">Belongs to the peptidase M13 family.</text>
</comment>
<keyword evidence="3" id="KW-0645">Protease</keyword>
<evidence type="ECO:0000256" key="5">
    <source>
        <dbReference type="ARBA" id="ARBA00022801"/>
    </source>
</evidence>
<dbReference type="InterPro" id="IPR024079">
    <property type="entry name" value="MetalloPept_cat_dom_sf"/>
</dbReference>
<dbReference type="Proteomes" id="UP000268084">
    <property type="component" value="Chromosome"/>
</dbReference>
<sequence>MTSAHSTRAQDDLFRHVNGDWLDHAEIPADQSMYGAFNELRDDAELAVRGIIEKVAAGERGAAGSAEQLIGDLYSSFMDTEAVEAVGVEPIRPTLAAVAEVSDLVGLFTLLGKLDRDGVGGAFGFYVDTDPAQPDRYTLALNQGGLGLPDESYYREEQYADIRKAYAGYADGMLELLGLPDSAALATRILDLETEIAAGHWDRVRNRDRDQTNNPMDRAGLADLLPAAWWEAWLSGMHAPVGAFDHVIVRQPSFFTAVAALLSPERLDDWKAWLSLRVIRSAAPMSIKSLVEKNFDFYGRTLSGTPELRERWKRGTGFVEGSVGEALGELYVQQYFPPAAKGRMDELVDYLIRAYRQEIEKLPWMSAATKEKALEKLAAFTPKVGYPSAWRDYSALVITPGDLLGNARRVAAFEHDRELAKIGKPVDREEWFMTPQTVNAYYNPGMNEIVFPAAILRPPFFDLDADDAVNFGGIGAVIGHEIGHGFDDQGSKYDGTGALNDWWTAADREAFEALTAKLIAQYSELEPADAPGHRVNGGLTIGENIGDLGGLGIAYQAWLISLNGQEAPVVDGVTGAQRFFLSWATVWRAKGREAEVLRRLAVDPHSPPEFRCNQVVRNMDEFYDAFEVAEGDALWLSPEERVRIW</sequence>
<dbReference type="OrthoDB" id="9775677at2"/>
<dbReference type="AlphaFoldDB" id="A0A3G8ZIG4"/>
<dbReference type="Pfam" id="PF05649">
    <property type="entry name" value="Peptidase_M13_N"/>
    <property type="match status" value="1"/>
</dbReference>
<dbReference type="InterPro" id="IPR018497">
    <property type="entry name" value="Peptidase_M13_C"/>
</dbReference>
<organism evidence="10 11">
    <name type="scientific">Nakamurella antarctica</name>
    <dbReference type="NCBI Taxonomy" id="1902245"/>
    <lineage>
        <taxon>Bacteria</taxon>
        <taxon>Bacillati</taxon>
        <taxon>Actinomycetota</taxon>
        <taxon>Actinomycetes</taxon>
        <taxon>Nakamurellales</taxon>
        <taxon>Nakamurellaceae</taxon>
        <taxon>Nakamurella</taxon>
    </lineage>
</organism>
<keyword evidence="5" id="KW-0378">Hydrolase</keyword>
<proteinExistence type="inferred from homology"/>
<dbReference type="SUPFAM" id="SSF55486">
    <property type="entry name" value="Metalloproteases ('zincins'), catalytic domain"/>
    <property type="match status" value="1"/>
</dbReference>
<dbReference type="PANTHER" id="PTHR11733">
    <property type="entry name" value="ZINC METALLOPROTEASE FAMILY M13 NEPRILYSIN-RELATED"/>
    <property type="match status" value="1"/>
</dbReference>
<dbReference type="RefSeq" id="WP_124797685.1">
    <property type="nucleotide sequence ID" value="NZ_CP034170.1"/>
</dbReference>
<name>A0A3G8ZIG4_9ACTN</name>
<evidence type="ECO:0000256" key="1">
    <source>
        <dbReference type="ARBA" id="ARBA00001947"/>
    </source>
</evidence>
<dbReference type="Gene3D" id="1.10.1380.10">
    <property type="entry name" value="Neutral endopeptidase , domain2"/>
    <property type="match status" value="1"/>
</dbReference>
<evidence type="ECO:0000256" key="3">
    <source>
        <dbReference type="ARBA" id="ARBA00022670"/>
    </source>
</evidence>
<comment type="cofactor">
    <cofactor evidence="1">
        <name>Zn(2+)</name>
        <dbReference type="ChEBI" id="CHEBI:29105"/>
    </cofactor>
</comment>
<feature type="domain" description="Peptidase M13 C-terminal" evidence="8">
    <location>
        <begin position="439"/>
        <end position="642"/>
    </location>
</feature>
<evidence type="ECO:0000256" key="2">
    <source>
        <dbReference type="ARBA" id="ARBA00007357"/>
    </source>
</evidence>
<dbReference type="Pfam" id="PF01431">
    <property type="entry name" value="Peptidase_M13"/>
    <property type="match status" value="1"/>
</dbReference>
<evidence type="ECO:0000313" key="10">
    <source>
        <dbReference type="EMBL" id="AZI57000.1"/>
    </source>
</evidence>
<dbReference type="PROSITE" id="PS51885">
    <property type="entry name" value="NEPRILYSIN"/>
    <property type="match status" value="1"/>
</dbReference>
<gene>
    <name evidence="10" type="ORF">EH165_01275</name>
</gene>
<protein>
    <submittedName>
        <fullName evidence="10">Peptidase M13</fullName>
    </submittedName>
</protein>
<dbReference type="PANTHER" id="PTHR11733:SF167">
    <property type="entry name" value="FI17812P1-RELATED"/>
    <property type="match status" value="1"/>
</dbReference>
<evidence type="ECO:0000313" key="11">
    <source>
        <dbReference type="Proteomes" id="UP000268084"/>
    </source>
</evidence>
<dbReference type="InterPro" id="IPR008753">
    <property type="entry name" value="Peptidase_M13_N"/>
</dbReference>
<evidence type="ECO:0000256" key="6">
    <source>
        <dbReference type="ARBA" id="ARBA00022833"/>
    </source>
</evidence>
<dbReference type="GO" id="GO:0046872">
    <property type="term" value="F:metal ion binding"/>
    <property type="evidence" value="ECO:0007669"/>
    <property type="project" value="UniProtKB-KW"/>
</dbReference>
<dbReference type="PRINTS" id="PR00786">
    <property type="entry name" value="NEPRILYSIN"/>
</dbReference>
<evidence type="ECO:0000259" key="9">
    <source>
        <dbReference type="Pfam" id="PF05649"/>
    </source>
</evidence>
<evidence type="ECO:0000259" key="8">
    <source>
        <dbReference type="Pfam" id="PF01431"/>
    </source>
</evidence>